<feature type="region of interest" description="Disordered" evidence="1">
    <location>
        <begin position="223"/>
        <end position="458"/>
    </location>
</feature>
<evidence type="ECO:0000313" key="3">
    <source>
        <dbReference type="Proteomes" id="UP000002700"/>
    </source>
</evidence>
<dbReference type="KEGG" id="bpm:BURPS1710b_1128"/>
<dbReference type="HOGENOM" id="CLU_539346_0_0_4"/>
<dbReference type="AlphaFoldDB" id="Q3JV63"/>
<dbReference type="EMBL" id="CP000124">
    <property type="protein sequence ID" value="ABA48115.1"/>
    <property type="molecule type" value="Genomic_DNA"/>
</dbReference>
<name>Q3JV63_BURP1</name>
<accession>Q3JV63</accession>
<gene>
    <name evidence="2" type="ordered locus">BURPS1710b_1128</name>
</gene>
<proteinExistence type="predicted"/>
<feature type="compositionally biased region" description="Acidic residues" evidence="1">
    <location>
        <begin position="366"/>
        <end position="375"/>
    </location>
</feature>
<feature type="compositionally biased region" description="Basic and acidic residues" evidence="1">
    <location>
        <begin position="376"/>
        <end position="410"/>
    </location>
</feature>
<organism evidence="2 3">
    <name type="scientific">Burkholderia pseudomallei (strain 1710b)</name>
    <dbReference type="NCBI Taxonomy" id="320372"/>
    <lineage>
        <taxon>Bacteria</taxon>
        <taxon>Pseudomonadati</taxon>
        <taxon>Pseudomonadota</taxon>
        <taxon>Betaproteobacteria</taxon>
        <taxon>Burkholderiales</taxon>
        <taxon>Burkholderiaceae</taxon>
        <taxon>Burkholderia</taxon>
        <taxon>pseudomallei group</taxon>
    </lineage>
</organism>
<evidence type="ECO:0000256" key="1">
    <source>
        <dbReference type="SAM" id="MobiDB-lite"/>
    </source>
</evidence>
<feature type="compositionally biased region" description="Basic and acidic residues" evidence="1">
    <location>
        <begin position="439"/>
        <end position="458"/>
    </location>
</feature>
<evidence type="ECO:0000313" key="2">
    <source>
        <dbReference type="EMBL" id="ABA48115.1"/>
    </source>
</evidence>
<protein>
    <submittedName>
        <fullName evidence="2">Uncharacterized protein</fullName>
    </submittedName>
</protein>
<feature type="compositionally biased region" description="Basic and acidic residues" evidence="1">
    <location>
        <begin position="228"/>
        <end position="365"/>
    </location>
</feature>
<feature type="compositionally biased region" description="Low complexity" evidence="1">
    <location>
        <begin position="411"/>
        <end position="430"/>
    </location>
</feature>
<dbReference type="Proteomes" id="UP000002700">
    <property type="component" value="Chromosome I"/>
</dbReference>
<sequence length="505" mass="58413">MNIFCGDAIRARRFSGWRAAGGPPAALGVLRLAPRRRAGCAGRGRDAVGQPDHAHLPLRERNRDPVCDKKPPDVAVDRRAHAGRPLRRVGDPEAELEIDAVRAEADEIRRGRRILEHALDALRRVGEQRHRVLDVRRVRDLNRDLRVAARQVRRLVLHDVGDELLVRNQRLVAVEAAHDRVARADLRDDALQAAHVDRVAEPQRAVEQDDEARHIVARNFLQAEAEPDAERAAEHAEHGHVDADERQPDQHRREDEERTADAREHDPQVRVERARAHQPLLEHRAEPHRDDERHADPQRARHDRQQREARVRDAELDAVEPAEHVALDAEYRERHRDPHDDRHELLDDRQPRVRVAVAREHAARDEEQDVDEPDAEERHERELQERRRHQLVERRLREPHEHAADEREQRAVQAQRARAGRAPGRATARVDAPAQMAREQPRERERAEERDRLPDHRRLAEVVRDGREPPCEVVRHHAAARYCARRSSTAAKKPSVAWRCGQSDR</sequence>
<reference evidence="2 3" key="1">
    <citation type="submission" date="2005-09" db="EMBL/GenBank/DDBJ databases">
        <authorList>
            <person name="Woods D.E."/>
            <person name="Nierman W.C."/>
        </authorList>
    </citation>
    <scope>NUCLEOTIDE SEQUENCE [LARGE SCALE GENOMIC DNA]</scope>
    <source>
        <strain evidence="2 3">1710b</strain>
    </source>
</reference>
<dbReference type="EnsemblBacteria" id="ABA48115">
    <property type="protein sequence ID" value="ABA48115"/>
    <property type="gene ID" value="BURPS1710b_1128"/>
</dbReference>